<evidence type="ECO:0000313" key="2">
    <source>
        <dbReference type="Proteomes" id="UP001596388"/>
    </source>
</evidence>
<dbReference type="Proteomes" id="UP001596388">
    <property type="component" value="Unassembled WGS sequence"/>
</dbReference>
<dbReference type="GeneID" id="79271630"/>
<name>A0ABD5X443_9EURY</name>
<protein>
    <submittedName>
        <fullName evidence="1">Uncharacterized protein</fullName>
    </submittedName>
</protein>
<evidence type="ECO:0000313" key="1">
    <source>
        <dbReference type="EMBL" id="MFC7098983.1"/>
    </source>
</evidence>
<dbReference type="AlphaFoldDB" id="A0ABD5X443"/>
<comment type="caution">
    <text evidence="1">The sequence shown here is derived from an EMBL/GenBank/DDBJ whole genome shotgun (WGS) entry which is preliminary data.</text>
</comment>
<keyword evidence="2" id="KW-1185">Reference proteome</keyword>
<reference evidence="1 2" key="1">
    <citation type="journal article" date="2019" name="Int. J. Syst. Evol. Microbiol.">
        <title>The Global Catalogue of Microorganisms (GCM) 10K type strain sequencing project: providing services to taxonomists for standard genome sequencing and annotation.</title>
        <authorList>
            <consortium name="The Broad Institute Genomics Platform"/>
            <consortium name="The Broad Institute Genome Sequencing Center for Infectious Disease"/>
            <person name="Wu L."/>
            <person name="Ma J."/>
        </authorList>
    </citation>
    <scope>NUCLEOTIDE SEQUENCE [LARGE SCALE GENOMIC DNA]</scope>
    <source>
        <strain evidence="1 2">DT55</strain>
    </source>
</reference>
<sequence>MTPLIAEILRRSDGYTTEIRPQGVFEALSLLEVVAANEDAHNELGWSGDDVFKEIVITILNRVCFGSNQRLSTNRVGFDY</sequence>
<gene>
    <name evidence="1" type="ORF">ACFQKD_16880</name>
</gene>
<dbReference type="RefSeq" id="WP_276239461.1">
    <property type="nucleotide sequence ID" value="NZ_CP119990.1"/>
</dbReference>
<dbReference type="EMBL" id="JBHTAG010000004">
    <property type="protein sequence ID" value="MFC7098983.1"/>
    <property type="molecule type" value="Genomic_DNA"/>
</dbReference>
<accession>A0ABD5X443</accession>
<proteinExistence type="predicted"/>
<organism evidence="1 2">
    <name type="scientific">Halobaculum marinum</name>
    <dbReference type="NCBI Taxonomy" id="3031996"/>
    <lineage>
        <taxon>Archaea</taxon>
        <taxon>Methanobacteriati</taxon>
        <taxon>Methanobacteriota</taxon>
        <taxon>Stenosarchaea group</taxon>
        <taxon>Halobacteria</taxon>
        <taxon>Halobacteriales</taxon>
        <taxon>Haloferacaceae</taxon>
        <taxon>Halobaculum</taxon>
    </lineage>
</organism>